<dbReference type="STRING" id="157733.AB986_13620"/>
<feature type="compositionally biased region" description="Polar residues" evidence="1">
    <location>
        <begin position="9"/>
        <end position="21"/>
    </location>
</feature>
<keyword evidence="4" id="KW-1185">Reference proteome</keyword>
<reference evidence="3" key="1">
    <citation type="submission" date="2015-06" db="EMBL/GenBank/DDBJ databases">
        <authorList>
            <person name="Liu B."/>
            <person name="Wang J."/>
            <person name="Zhu Y."/>
            <person name="Liu G."/>
            <person name="Chen Q."/>
            <person name="Zheng C."/>
            <person name="Che J."/>
            <person name="Ge C."/>
            <person name="Shi H."/>
            <person name="Pan Z."/>
            <person name="Liu X."/>
        </authorList>
    </citation>
    <scope>NUCLEOTIDE SEQUENCE [LARGE SCALE GENOMIC DNA]</scope>
    <source>
        <strain evidence="3">DSM 16346</strain>
    </source>
</reference>
<protein>
    <recommendedName>
        <fullName evidence="2">DUF7852 domain-containing protein</fullName>
    </recommendedName>
</protein>
<accession>A0A0J6CY23</accession>
<evidence type="ECO:0000256" key="1">
    <source>
        <dbReference type="SAM" id="MobiDB-lite"/>
    </source>
</evidence>
<dbReference type="Proteomes" id="UP000035996">
    <property type="component" value="Unassembled WGS sequence"/>
</dbReference>
<feature type="domain" description="DUF7852" evidence="2">
    <location>
        <begin position="32"/>
        <end position="112"/>
    </location>
</feature>
<dbReference type="Pfam" id="PF25250">
    <property type="entry name" value="DUF7852"/>
    <property type="match status" value="1"/>
</dbReference>
<dbReference type="NCBIfam" id="NF045794">
    <property type="entry name" value="CsxC_fam"/>
    <property type="match status" value="1"/>
</dbReference>
<dbReference type="AlphaFoldDB" id="A0A0J6CY23"/>
<evidence type="ECO:0000259" key="2">
    <source>
        <dbReference type="Pfam" id="PF25250"/>
    </source>
</evidence>
<name>A0A0J6CY23_9BACL</name>
<dbReference type="EMBL" id="LELK01000004">
    <property type="protein sequence ID" value="KMM36944.1"/>
    <property type="molecule type" value="Genomic_DNA"/>
</dbReference>
<gene>
    <name evidence="3" type="ORF">AB986_13620</name>
</gene>
<dbReference type="PATRIC" id="fig|157733.3.peg.777"/>
<comment type="caution">
    <text evidence="3">The sequence shown here is derived from an EMBL/GenBank/DDBJ whole genome shotgun (WGS) entry which is preliminary data.</text>
</comment>
<organism evidence="3 4">
    <name type="scientific">Guptibacillus hwajinpoensis</name>
    <dbReference type="NCBI Taxonomy" id="208199"/>
    <lineage>
        <taxon>Bacteria</taxon>
        <taxon>Bacillati</taxon>
        <taxon>Bacillota</taxon>
        <taxon>Bacilli</taxon>
        <taxon>Bacillales</taxon>
        <taxon>Guptibacillaceae</taxon>
        <taxon>Guptibacillus</taxon>
    </lineage>
</organism>
<proteinExistence type="predicted"/>
<feature type="region of interest" description="Disordered" evidence="1">
    <location>
        <begin position="1"/>
        <end position="28"/>
    </location>
</feature>
<dbReference type="OrthoDB" id="2381017at2"/>
<dbReference type="RefSeq" id="WP_048311660.1">
    <property type="nucleotide sequence ID" value="NZ_CP119526.1"/>
</dbReference>
<evidence type="ECO:0000313" key="3">
    <source>
        <dbReference type="EMBL" id="KMM36944.1"/>
    </source>
</evidence>
<evidence type="ECO:0000313" key="4">
    <source>
        <dbReference type="Proteomes" id="UP000035996"/>
    </source>
</evidence>
<dbReference type="InterPro" id="IPR054845">
    <property type="entry name" value="Exosporium_prot_C"/>
</dbReference>
<dbReference type="InterPro" id="IPR057174">
    <property type="entry name" value="DUF7852"/>
</dbReference>
<sequence length="257" mass="28636">MGFKPIRRSASTNFCDNTTNNPPVPAPGSPDYIKVPVVLGQYNIQIPMHAEIDFPEGQNVLEIKDIKKRAYLTQCKLISVARDPEGGDTVTTGKLYISGFVRKNIKYAANPRVVSGEFDTQLSSNIRSLTVPVPFDCVTEVTFQGNASPVGPFLNQRAEWEYLISQDLPSGFPEKDELLGTDLSQFHQQSTQYFNELPFCELNRAEFLQIDESLNRVPISASSDGDVLGEGTFTQLSEKMVLDLTLTLLQKQTVVRR</sequence>